<dbReference type="Pfam" id="PF00595">
    <property type="entry name" value="PDZ"/>
    <property type="match status" value="1"/>
</dbReference>
<feature type="domain" description="LIM zinc-binding" evidence="8">
    <location>
        <begin position="512"/>
        <end position="567"/>
    </location>
</feature>
<dbReference type="PROSITE" id="PS00478">
    <property type="entry name" value="LIM_DOMAIN_1"/>
    <property type="match status" value="2"/>
</dbReference>
<dbReference type="FunFam" id="2.10.110.10:FF:000069">
    <property type="entry name" value="Uncharacterized protein, isoform Z"/>
    <property type="match status" value="1"/>
</dbReference>
<dbReference type="PROSITE" id="PS50023">
    <property type="entry name" value="LIM_DOMAIN_2"/>
    <property type="match status" value="2"/>
</dbReference>
<keyword evidence="2" id="KW-0963">Cytoplasm</keyword>
<dbReference type="GO" id="GO:0001725">
    <property type="term" value="C:stress fiber"/>
    <property type="evidence" value="ECO:0007669"/>
    <property type="project" value="TreeGrafter"/>
</dbReference>
<dbReference type="InterPro" id="IPR036034">
    <property type="entry name" value="PDZ_sf"/>
</dbReference>
<evidence type="ECO:0000256" key="3">
    <source>
        <dbReference type="ARBA" id="ARBA00022723"/>
    </source>
</evidence>
<dbReference type="InterPro" id="IPR001781">
    <property type="entry name" value="Znf_LIM"/>
</dbReference>
<dbReference type="SMART" id="SM00228">
    <property type="entry name" value="PDZ"/>
    <property type="match status" value="1"/>
</dbReference>
<evidence type="ECO:0000256" key="2">
    <source>
        <dbReference type="ARBA" id="ARBA00022490"/>
    </source>
</evidence>
<sequence>MASVLTLEAKLERVDPTTPWGFRMQGGKEFGIPLTILKVNQGSLAAKCGLQQGDIILKIGSQETTNHKHKEAQDLIIGSGNKLDLLLQRGAPAPQHTYEKFATPSFNSYSSPSGAPQAGSQNYNTAAKPFGSPAPRPDVDAVTQQTSQLSFAPKPAAVPAAPPPPPPMQGQGPGFYSATPPPPPPAQTQGPGFYSAAQKYADNEEKPTFAQHQSRSFKFLQGMMDSGQEPPKTLRPSPGQVVRSVSPSTTQNNFNSKPRQFNTPQGMYSEESTNSALKMARCVFSTDNDKPSISLLSLSQVLHGGTSPLHLRLPQHQLNLRRLSQGCGLPQQLLLPSLSPPMFSPLPLLLQEAPKWALQGTQLESMQLEPRRVKQLFSRAVIQCQESQEFPVCSSCSISIRGPFVVALGKTWCPDHFVCQNPRCGQKLLDIGFVEEGGFLYCEKDYEQYFAPTCTKCGKPIVGECVNALQKTYHPVCFICYQCKQPIGGNQFHLEDGNPYCENDWRQMFQTMCKGCDFPIEPGDHWVEAMGNNFHSECFNCSTCGVNLEGQPFFAKGGKPYCKKHTR</sequence>
<dbReference type="FunFam" id="2.10.110.10:FF:000020">
    <property type="entry name" value="PDZ and LIM domain protein 5"/>
    <property type="match status" value="1"/>
</dbReference>
<evidence type="ECO:0000256" key="7">
    <source>
        <dbReference type="SAM" id="MobiDB-lite"/>
    </source>
</evidence>
<keyword evidence="11" id="KW-1185">Reference proteome</keyword>
<evidence type="ECO:0008006" key="12">
    <source>
        <dbReference type="Google" id="ProtNLM"/>
    </source>
</evidence>
<reference evidence="10" key="1">
    <citation type="submission" date="2022-08" db="UniProtKB">
        <authorList>
            <consortium name="EnsemblMetazoa"/>
        </authorList>
    </citation>
    <scope>IDENTIFICATION</scope>
    <source>
        <strain evidence="10">05x7-T-G4-1.051#20</strain>
    </source>
</reference>
<dbReference type="Gene3D" id="2.10.110.10">
    <property type="entry name" value="Cysteine Rich Protein"/>
    <property type="match status" value="3"/>
</dbReference>
<evidence type="ECO:0000259" key="8">
    <source>
        <dbReference type="PROSITE" id="PS50023"/>
    </source>
</evidence>
<dbReference type="CDD" id="cd09363">
    <property type="entry name" value="LIM3_Enigma_like"/>
    <property type="match status" value="1"/>
</dbReference>
<dbReference type="Proteomes" id="UP000005408">
    <property type="component" value="Unassembled WGS sequence"/>
</dbReference>
<dbReference type="FunFam" id="2.10.110.10:FF:000010">
    <property type="entry name" value="PDZ and LIM domain protein 5"/>
    <property type="match status" value="1"/>
</dbReference>
<dbReference type="SUPFAM" id="SSF50156">
    <property type="entry name" value="PDZ domain-like"/>
    <property type="match status" value="1"/>
</dbReference>
<feature type="domain" description="LIM zinc-binding" evidence="8">
    <location>
        <begin position="452"/>
        <end position="511"/>
    </location>
</feature>
<keyword evidence="3 6" id="KW-0479">Metal-binding</keyword>
<dbReference type="Pfam" id="PF00412">
    <property type="entry name" value="LIM"/>
    <property type="match status" value="3"/>
</dbReference>
<feature type="domain" description="PDZ" evidence="9">
    <location>
        <begin position="8"/>
        <end position="91"/>
    </location>
</feature>
<dbReference type="PANTHER" id="PTHR24214">
    <property type="entry name" value="PDZ AND LIM DOMAIN PROTEIN ZASP"/>
    <property type="match status" value="1"/>
</dbReference>
<protein>
    <recommendedName>
        <fullName evidence="12">PDZ and LIM domain protein Zasp</fullName>
    </recommendedName>
</protein>
<dbReference type="GO" id="GO:0030018">
    <property type="term" value="C:Z disc"/>
    <property type="evidence" value="ECO:0007669"/>
    <property type="project" value="TreeGrafter"/>
</dbReference>
<evidence type="ECO:0000259" key="9">
    <source>
        <dbReference type="PROSITE" id="PS50106"/>
    </source>
</evidence>
<evidence type="ECO:0000313" key="11">
    <source>
        <dbReference type="Proteomes" id="UP000005408"/>
    </source>
</evidence>
<dbReference type="AlphaFoldDB" id="A0A8W8LTI1"/>
<proteinExistence type="predicted"/>
<dbReference type="PANTHER" id="PTHR24214:SF38">
    <property type="entry name" value="PDZ AND LIM DOMAIN PROTEIN ZASP-RELATED"/>
    <property type="match status" value="1"/>
</dbReference>
<name>A0A8W8LTI1_MAGGI</name>
<dbReference type="InterPro" id="IPR050604">
    <property type="entry name" value="PDZ-LIM_domain"/>
</dbReference>
<dbReference type="GO" id="GO:0030036">
    <property type="term" value="P:actin cytoskeleton organization"/>
    <property type="evidence" value="ECO:0007669"/>
    <property type="project" value="TreeGrafter"/>
</dbReference>
<dbReference type="Gene3D" id="2.30.42.10">
    <property type="match status" value="1"/>
</dbReference>
<dbReference type="InterPro" id="IPR001478">
    <property type="entry name" value="PDZ"/>
</dbReference>
<dbReference type="PROSITE" id="PS50106">
    <property type="entry name" value="PDZ"/>
    <property type="match status" value="1"/>
</dbReference>
<evidence type="ECO:0000256" key="4">
    <source>
        <dbReference type="ARBA" id="ARBA00022833"/>
    </source>
</evidence>
<dbReference type="GO" id="GO:0031941">
    <property type="term" value="C:filamentous actin"/>
    <property type="evidence" value="ECO:0007669"/>
    <property type="project" value="TreeGrafter"/>
</dbReference>
<feature type="region of interest" description="Disordered" evidence="7">
    <location>
        <begin position="103"/>
        <end position="193"/>
    </location>
</feature>
<evidence type="ECO:0000313" key="10">
    <source>
        <dbReference type="EnsemblMetazoa" id="G2996.13:cds"/>
    </source>
</evidence>
<evidence type="ECO:0000256" key="1">
    <source>
        <dbReference type="ARBA" id="ARBA00004496"/>
    </source>
</evidence>
<feature type="compositionally biased region" description="Polar residues" evidence="7">
    <location>
        <begin position="104"/>
        <end position="125"/>
    </location>
</feature>
<dbReference type="GO" id="GO:0051371">
    <property type="term" value="F:muscle alpha-actinin binding"/>
    <property type="evidence" value="ECO:0007669"/>
    <property type="project" value="TreeGrafter"/>
</dbReference>
<keyword evidence="5 6" id="KW-0440">LIM domain</keyword>
<dbReference type="GO" id="GO:0061061">
    <property type="term" value="P:muscle structure development"/>
    <property type="evidence" value="ECO:0007669"/>
    <property type="project" value="TreeGrafter"/>
</dbReference>
<dbReference type="GO" id="GO:0005912">
    <property type="term" value="C:adherens junction"/>
    <property type="evidence" value="ECO:0007669"/>
    <property type="project" value="TreeGrafter"/>
</dbReference>
<feature type="compositionally biased region" description="Polar residues" evidence="7">
    <location>
        <begin position="243"/>
        <end position="268"/>
    </location>
</feature>
<feature type="region of interest" description="Disordered" evidence="7">
    <location>
        <begin position="223"/>
        <end position="268"/>
    </location>
</feature>
<evidence type="ECO:0000256" key="6">
    <source>
        <dbReference type="PROSITE-ProRule" id="PRU00125"/>
    </source>
</evidence>
<dbReference type="SMART" id="SM00132">
    <property type="entry name" value="LIM"/>
    <property type="match status" value="3"/>
</dbReference>
<organism evidence="10 11">
    <name type="scientific">Magallana gigas</name>
    <name type="common">Pacific oyster</name>
    <name type="synonym">Crassostrea gigas</name>
    <dbReference type="NCBI Taxonomy" id="29159"/>
    <lineage>
        <taxon>Eukaryota</taxon>
        <taxon>Metazoa</taxon>
        <taxon>Spiralia</taxon>
        <taxon>Lophotrochozoa</taxon>
        <taxon>Mollusca</taxon>
        <taxon>Bivalvia</taxon>
        <taxon>Autobranchia</taxon>
        <taxon>Pteriomorphia</taxon>
        <taxon>Ostreida</taxon>
        <taxon>Ostreoidea</taxon>
        <taxon>Ostreidae</taxon>
        <taxon>Magallana</taxon>
    </lineage>
</organism>
<dbReference type="CDD" id="cd23068">
    <property type="entry name" value="PDZ_ZASP52-like"/>
    <property type="match status" value="1"/>
</dbReference>
<accession>A0A8W8LTI1</accession>
<dbReference type="GO" id="GO:0046872">
    <property type="term" value="F:metal ion binding"/>
    <property type="evidence" value="ECO:0007669"/>
    <property type="project" value="UniProtKB-KW"/>
</dbReference>
<dbReference type="FunFam" id="2.30.42.10:FF:000055">
    <property type="entry name" value="PDZ and LIM domain protein 3"/>
    <property type="match status" value="1"/>
</dbReference>
<evidence type="ECO:0000256" key="5">
    <source>
        <dbReference type="ARBA" id="ARBA00023038"/>
    </source>
</evidence>
<dbReference type="EnsemblMetazoa" id="G2996.13">
    <property type="protein sequence ID" value="G2996.13:cds"/>
    <property type="gene ID" value="G2996"/>
</dbReference>
<comment type="subcellular location">
    <subcellularLocation>
        <location evidence="1">Cytoplasm</location>
    </subcellularLocation>
</comment>
<dbReference type="SUPFAM" id="SSF57716">
    <property type="entry name" value="Glucocorticoid receptor-like (DNA-binding domain)"/>
    <property type="match status" value="3"/>
</dbReference>
<dbReference type="GO" id="GO:0003779">
    <property type="term" value="F:actin binding"/>
    <property type="evidence" value="ECO:0007669"/>
    <property type="project" value="TreeGrafter"/>
</dbReference>
<keyword evidence="4 6" id="KW-0862">Zinc</keyword>